<reference evidence="3" key="1">
    <citation type="submission" date="2020-10" db="EMBL/GenBank/DDBJ databases">
        <authorList>
            <person name="Kikuchi T."/>
        </authorList>
    </citation>
    <scope>NUCLEOTIDE SEQUENCE</scope>
    <source>
        <strain evidence="3">NKZ352</strain>
    </source>
</reference>
<dbReference type="InterPro" id="IPR052709">
    <property type="entry name" value="Transposase-MT_Hybrid"/>
</dbReference>
<name>A0A8S1HIR0_9PELO</name>
<dbReference type="InterPro" id="IPR041426">
    <property type="entry name" value="Mos1_HTH"/>
</dbReference>
<dbReference type="GO" id="GO:0003676">
    <property type="term" value="F:nucleic acid binding"/>
    <property type="evidence" value="ECO:0007669"/>
    <property type="project" value="InterPro"/>
</dbReference>
<dbReference type="InterPro" id="IPR036397">
    <property type="entry name" value="RNaseH_sf"/>
</dbReference>
<keyword evidence="4" id="KW-1185">Reference proteome</keyword>
<dbReference type="PANTHER" id="PTHR46060">
    <property type="entry name" value="MARINER MOS1 TRANSPOSASE-LIKE PROTEIN"/>
    <property type="match status" value="1"/>
</dbReference>
<dbReference type="PANTHER" id="PTHR46060:SF3">
    <property type="entry name" value="PROTEIN GVQW3"/>
    <property type="match status" value="1"/>
</dbReference>
<evidence type="ECO:0000259" key="2">
    <source>
        <dbReference type="Pfam" id="PF17906"/>
    </source>
</evidence>
<dbReference type="Gene3D" id="3.30.420.10">
    <property type="entry name" value="Ribonuclease H-like superfamily/Ribonuclease H"/>
    <property type="match status" value="2"/>
</dbReference>
<gene>
    <name evidence="3" type="ORF">CAUJ_LOCUS10227</name>
</gene>
<dbReference type="AlphaFoldDB" id="A0A8S1HIR0"/>
<dbReference type="Pfam" id="PF17906">
    <property type="entry name" value="HTH_48"/>
    <property type="match status" value="1"/>
</dbReference>
<accession>A0A8S1HIR0</accession>
<organism evidence="3 4">
    <name type="scientific">Caenorhabditis auriculariae</name>
    <dbReference type="NCBI Taxonomy" id="2777116"/>
    <lineage>
        <taxon>Eukaryota</taxon>
        <taxon>Metazoa</taxon>
        <taxon>Ecdysozoa</taxon>
        <taxon>Nematoda</taxon>
        <taxon>Chromadorea</taxon>
        <taxon>Rhabditida</taxon>
        <taxon>Rhabditina</taxon>
        <taxon>Rhabditomorpha</taxon>
        <taxon>Rhabditoidea</taxon>
        <taxon>Rhabditidae</taxon>
        <taxon>Peloderinae</taxon>
        <taxon>Caenorhabditis</taxon>
    </lineage>
</organism>
<proteinExistence type="predicted"/>
<dbReference type="Proteomes" id="UP000835052">
    <property type="component" value="Unassembled WGS sequence"/>
</dbReference>
<protein>
    <recommendedName>
        <fullName evidence="2">Mos1 transposase HTH domain-containing protein</fullName>
    </recommendedName>
</protein>
<evidence type="ECO:0000313" key="3">
    <source>
        <dbReference type="EMBL" id="CAD6194308.1"/>
    </source>
</evidence>
<dbReference type="InterPro" id="IPR001888">
    <property type="entry name" value="Transposase_1"/>
</dbReference>
<evidence type="ECO:0000313" key="4">
    <source>
        <dbReference type="Proteomes" id="UP000835052"/>
    </source>
</evidence>
<dbReference type="Pfam" id="PF01359">
    <property type="entry name" value="Transposase_1"/>
    <property type="match status" value="1"/>
</dbReference>
<feature type="domain" description="Mos1 transposase HTH" evidence="2">
    <location>
        <begin position="5"/>
        <end position="52"/>
    </location>
</feature>
<evidence type="ECO:0000256" key="1">
    <source>
        <dbReference type="SAM" id="MobiDB-lite"/>
    </source>
</evidence>
<comment type="caution">
    <text evidence="3">The sequence shown here is derived from an EMBL/GenBank/DDBJ whole genome shotgun (WGS) entry which is preliminary data.</text>
</comment>
<dbReference type="EMBL" id="CAJGYM010000043">
    <property type="protein sequence ID" value="CAD6194308.1"/>
    <property type="molecule type" value="Genomic_DNA"/>
</dbReference>
<dbReference type="Gene3D" id="1.10.10.1450">
    <property type="match status" value="1"/>
</dbReference>
<feature type="region of interest" description="Disordered" evidence="1">
    <location>
        <begin position="171"/>
        <end position="206"/>
    </location>
</feature>
<sequence length="290" mass="33003">MDKGQIRTFVYYELLLGNDTGTGVANICRACKEDAVSQRSLRRRFNRFESGDTSLKDREPNGRNCTVDDDEIRRCIKEKPEATTRELATTLGCSYSGPCDIHRLMDANKQSRVAVDLVTEDKTWVLYDNDARRAVWIPREEEPPTAPKADLLPLKILLCCWWAAKNCCTSSCSRKAGRSPPPSRPISSKNKPPPSEKSVPDRPRFIISTTPRAPTWGRRHSRNLAPSDYHLFRPLEHRLAGRKFINYDSLKSDLADFFESQPPEFWAKGVGDLLNRWVTVVNNCGDYIVE</sequence>
<dbReference type="OrthoDB" id="9970333at2759"/>